<comment type="caution">
    <text evidence="1">The sequence shown here is derived from an EMBL/GenBank/DDBJ whole genome shotgun (WGS) entry which is preliminary data.</text>
</comment>
<dbReference type="Proteomes" id="UP001151760">
    <property type="component" value="Unassembled WGS sequence"/>
</dbReference>
<reference evidence="1" key="1">
    <citation type="journal article" date="2022" name="Int. J. Mol. Sci.">
        <title>Draft Genome of Tanacetum Coccineum: Genomic Comparison of Closely Related Tanacetum-Family Plants.</title>
        <authorList>
            <person name="Yamashiro T."/>
            <person name="Shiraishi A."/>
            <person name="Nakayama K."/>
            <person name="Satake H."/>
        </authorList>
    </citation>
    <scope>NUCLEOTIDE SEQUENCE</scope>
</reference>
<evidence type="ECO:0000313" key="1">
    <source>
        <dbReference type="EMBL" id="GJT50863.1"/>
    </source>
</evidence>
<accession>A0ABQ5EIY2</accession>
<organism evidence="1 2">
    <name type="scientific">Tanacetum coccineum</name>
    <dbReference type="NCBI Taxonomy" id="301880"/>
    <lineage>
        <taxon>Eukaryota</taxon>
        <taxon>Viridiplantae</taxon>
        <taxon>Streptophyta</taxon>
        <taxon>Embryophyta</taxon>
        <taxon>Tracheophyta</taxon>
        <taxon>Spermatophyta</taxon>
        <taxon>Magnoliopsida</taxon>
        <taxon>eudicotyledons</taxon>
        <taxon>Gunneridae</taxon>
        <taxon>Pentapetalae</taxon>
        <taxon>asterids</taxon>
        <taxon>campanulids</taxon>
        <taxon>Asterales</taxon>
        <taxon>Asteraceae</taxon>
        <taxon>Asteroideae</taxon>
        <taxon>Anthemideae</taxon>
        <taxon>Anthemidinae</taxon>
        <taxon>Tanacetum</taxon>
    </lineage>
</organism>
<protein>
    <submittedName>
        <fullName evidence="1">Uncharacterized protein</fullName>
    </submittedName>
</protein>
<gene>
    <name evidence="1" type="ORF">Tco_0977020</name>
</gene>
<proteinExistence type="predicted"/>
<dbReference type="EMBL" id="BQNB010016357">
    <property type="protein sequence ID" value="GJT50863.1"/>
    <property type="molecule type" value="Genomic_DNA"/>
</dbReference>
<name>A0ABQ5EIY2_9ASTR</name>
<keyword evidence="2" id="KW-1185">Reference proteome</keyword>
<reference evidence="1" key="2">
    <citation type="submission" date="2022-01" db="EMBL/GenBank/DDBJ databases">
        <authorList>
            <person name="Yamashiro T."/>
            <person name="Shiraishi A."/>
            <person name="Satake H."/>
            <person name="Nakayama K."/>
        </authorList>
    </citation>
    <scope>NUCLEOTIDE SEQUENCE</scope>
</reference>
<sequence>MINPTFSEIDHASTQHILESLNYPFAFPVCLWMIHSTHIQIITKAFWSRPPEVGCELDRDDKMIERKLRDLVSRSTIPKWCRSLAESYGALYDQIHSDVVPYFHSGIFGLCQQSQWAFDVLALTLAQVKHFANIGGDVGLSILVHTNIAFFKSWNILSELDVLEYFDLWTRGHDHSPQIAYDRVSQLHAWRNRVPSHGVLNFSVPDRTLEFVAFFNQHSSKSLFWMFSGFLYLSLSIQICLADSKQ</sequence>
<evidence type="ECO:0000313" key="2">
    <source>
        <dbReference type="Proteomes" id="UP001151760"/>
    </source>
</evidence>